<evidence type="ECO:0000256" key="1">
    <source>
        <dbReference type="PIRSR" id="PIRSR011396-1"/>
    </source>
</evidence>
<dbReference type="GO" id="GO:0004497">
    <property type="term" value="F:monooxygenase activity"/>
    <property type="evidence" value="ECO:0007669"/>
    <property type="project" value="InterPro"/>
</dbReference>
<evidence type="ECO:0000313" key="3">
    <source>
        <dbReference type="EMBL" id="QIR15191.1"/>
    </source>
</evidence>
<dbReference type="InterPro" id="IPR033856">
    <property type="entry name" value="Trp_halogen"/>
</dbReference>
<sequence length="507" mass="57294">MTIKSIAIVGGGTAGWLAANHLGKRLANCGFQITLIESPDIPTIGVGEGTVPAIRKTLQSFGISETEFIKRCDVTFKQSIRFQNWLDKNRHGKDNFYHHLFDPPSAFGDDLTDYWLNDSTCAYAQMVSSQFSVCEAGLAPKLITTPEYQAVQGYAYHLNAAKFALLLADNAQDKFQVKHIKANVIDTKLHLDGSIKSLVLDTLGEQQYDFYIDCSGFESILLAKALKVPFVDKSKQLFVDKAIVVQVPTGVEADIPPFTKATAHQAGWIWDIALTERRGVGLVYSHAHMDDSSAEQELNQYLGGQLDKYNYRQIPMNVGYRQQFWAKNCVGLGLAQGFLEPIEATSIMLTDFAAGFLANRFPTDRNQCESLAKRFNQTMAYAWERVVEFAKLHYCASDRNDSDFWHDNRNPNTIPEGLQTKLALWRSYTPLSEDLFSKFEVFNLENYLYVLYGMKFNTKVLKLDAQSLTNAKHHADKISQRADQLIGHLPKHRELLNKIYRYGLQKV</sequence>
<feature type="binding site" evidence="2">
    <location>
        <position position="334"/>
    </location>
    <ligand>
        <name>FAD</name>
        <dbReference type="ChEBI" id="CHEBI:57692"/>
    </ligand>
</feature>
<dbReference type="GO" id="GO:0000166">
    <property type="term" value="F:nucleotide binding"/>
    <property type="evidence" value="ECO:0007669"/>
    <property type="project" value="UniProtKB-KW"/>
</dbReference>
<dbReference type="SUPFAM" id="SSF51905">
    <property type="entry name" value="FAD/NAD(P)-binding domain"/>
    <property type="match status" value="1"/>
</dbReference>
<dbReference type="PANTHER" id="PTHR43747">
    <property type="entry name" value="FAD-BINDING PROTEIN"/>
    <property type="match status" value="1"/>
</dbReference>
<dbReference type="EMBL" id="CP050313">
    <property type="protein sequence ID" value="QIR15191.1"/>
    <property type="molecule type" value="Genomic_DNA"/>
</dbReference>
<evidence type="ECO:0000313" key="4">
    <source>
        <dbReference type="Proteomes" id="UP000502608"/>
    </source>
</evidence>
<feature type="binding site" evidence="2">
    <location>
        <position position="184"/>
    </location>
    <ligand>
        <name>FAD</name>
        <dbReference type="ChEBI" id="CHEBI:57692"/>
    </ligand>
</feature>
<protein>
    <submittedName>
        <fullName evidence="3">Tryptophan 7-halogenase</fullName>
    </submittedName>
</protein>
<dbReference type="RefSeq" id="WP_167678728.1">
    <property type="nucleotide sequence ID" value="NZ_CP050313.1"/>
</dbReference>
<feature type="binding site" evidence="2">
    <location>
        <position position="347"/>
    </location>
    <ligand>
        <name>FAD</name>
        <dbReference type="ChEBI" id="CHEBI:57692"/>
    </ligand>
</feature>
<dbReference type="PIRSF" id="PIRSF011396">
    <property type="entry name" value="Trp_halogenase"/>
    <property type="match status" value="1"/>
</dbReference>
<gene>
    <name evidence="3" type="ORF">HBH39_12430</name>
</gene>
<keyword evidence="2" id="KW-0274">FAD</keyword>
<feature type="binding site" evidence="2">
    <location>
        <position position="343"/>
    </location>
    <ligand>
        <name>L-tryptophan</name>
        <dbReference type="ChEBI" id="CHEBI:57912"/>
    </ligand>
</feature>
<dbReference type="Gene3D" id="3.50.50.60">
    <property type="entry name" value="FAD/NAD(P)-binding domain"/>
    <property type="match status" value="1"/>
</dbReference>
<name>A0A6G9QMZ2_9GAMM</name>
<dbReference type="InterPro" id="IPR036188">
    <property type="entry name" value="FAD/NAD-bd_sf"/>
</dbReference>
<keyword evidence="2" id="KW-0547">Nucleotide-binding</keyword>
<dbReference type="InterPro" id="IPR006905">
    <property type="entry name" value="Flavin_halogenase"/>
</dbReference>
<dbReference type="KEGG" id="saes:HBH39_12430"/>
<keyword evidence="4" id="KW-1185">Reference proteome</keyword>
<proteinExistence type="predicted"/>
<keyword evidence="2" id="KW-0285">Flavoprotein</keyword>
<dbReference type="InterPro" id="IPR050816">
    <property type="entry name" value="Flavin-dep_Halogenase_NPB"/>
</dbReference>
<feature type="active site" evidence="1">
    <location>
        <position position="77"/>
    </location>
</feature>
<reference evidence="3 4" key="1">
    <citation type="submission" date="2020-03" db="EMBL/GenBank/DDBJ databases">
        <title>Complete genome sequence of Shewanella sp.</title>
        <authorList>
            <person name="Kim Y.-S."/>
            <person name="Kim S.-J."/>
            <person name="Jung H.-K."/>
            <person name="Kim K.-H."/>
        </authorList>
    </citation>
    <scope>NUCLEOTIDE SEQUENCE [LARGE SCALE GENOMIC DNA]</scope>
    <source>
        <strain evidence="3 4">PN3F2</strain>
    </source>
</reference>
<dbReference type="Pfam" id="PF04820">
    <property type="entry name" value="Trp_halogenase"/>
    <property type="match status" value="1"/>
</dbReference>
<accession>A0A6G9QMZ2</accession>
<dbReference type="Proteomes" id="UP000502608">
    <property type="component" value="Chromosome"/>
</dbReference>
<dbReference type="AlphaFoldDB" id="A0A6G9QMZ2"/>
<feature type="binding site" evidence="2">
    <location>
        <begin position="11"/>
        <end position="14"/>
    </location>
    <ligand>
        <name>FAD</name>
        <dbReference type="ChEBI" id="CHEBI:57692"/>
    </ligand>
</feature>
<evidence type="ECO:0000256" key="2">
    <source>
        <dbReference type="PIRSR" id="PIRSR011396-2"/>
    </source>
</evidence>
<feature type="binding site" evidence="2">
    <location>
        <position position="77"/>
    </location>
    <ligand>
        <name>7-chloro-L-tryptophan</name>
        <dbReference type="ChEBI" id="CHEBI:58713"/>
    </ligand>
</feature>
<organism evidence="3 4">
    <name type="scientific">Shewanella aestuarii</name>
    <dbReference type="NCBI Taxonomy" id="1028752"/>
    <lineage>
        <taxon>Bacteria</taxon>
        <taxon>Pseudomonadati</taxon>
        <taxon>Pseudomonadota</taxon>
        <taxon>Gammaproteobacteria</taxon>
        <taxon>Alteromonadales</taxon>
        <taxon>Shewanellaceae</taxon>
        <taxon>Shewanella</taxon>
    </lineage>
</organism>
<dbReference type="PANTHER" id="PTHR43747:SF4">
    <property type="entry name" value="FLAVIN-DEPENDENT TRYPTOPHAN HALOGENASE"/>
    <property type="match status" value="1"/>
</dbReference>